<evidence type="ECO:0000313" key="2">
    <source>
        <dbReference type="EMBL" id="MBM7414460.1"/>
    </source>
</evidence>
<protein>
    <submittedName>
        <fullName evidence="2">Uncharacterized protein</fullName>
    </submittedName>
</protein>
<name>A0ABS2KR63_9NOCA</name>
<dbReference type="Proteomes" id="UP000703038">
    <property type="component" value="Unassembled WGS sequence"/>
</dbReference>
<dbReference type="EMBL" id="JAFBBK010000001">
    <property type="protein sequence ID" value="MBM7414460.1"/>
    <property type="molecule type" value="Genomic_DNA"/>
</dbReference>
<gene>
    <name evidence="2" type="ORF">JOE42_001193</name>
</gene>
<dbReference type="RefSeq" id="WP_204867256.1">
    <property type="nucleotide sequence ID" value="NZ_JAFBBK010000001.1"/>
</dbReference>
<accession>A0ABS2KR63</accession>
<evidence type="ECO:0000256" key="1">
    <source>
        <dbReference type="SAM" id="MobiDB-lite"/>
    </source>
</evidence>
<organism evidence="2 3">
    <name type="scientific">Rhodococcoides corynebacterioides</name>
    <dbReference type="NCBI Taxonomy" id="53972"/>
    <lineage>
        <taxon>Bacteria</taxon>
        <taxon>Bacillati</taxon>
        <taxon>Actinomycetota</taxon>
        <taxon>Actinomycetes</taxon>
        <taxon>Mycobacteriales</taxon>
        <taxon>Nocardiaceae</taxon>
        <taxon>Rhodococcoides</taxon>
    </lineage>
</organism>
<evidence type="ECO:0000313" key="3">
    <source>
        <dbReference type="Proteomes" id="UP000703038"/>
    </source>
</evidence>
<reference evidence="2 3" key="1">
    <citation type="submission" date="2021-01" db="EMBL/GenBank/DDBJ databases">
        <title>Genomics of switchgrass bacterial isolates.</title>
        <authorList>
            <person name="Shade A."/>
        </authorList>
    </citation>
    <scope>NUCLEOTIDE SEQUENCE [LARGE SCALE GENOMIC DNA]</scope>
    <source>
        <strain evidence="2 3">PvP111</strain>
    </source>
</reference>
<feature type="region of interest" description="Disordered" evidence="1">
    <location>
        <begin position="1"/>
        <end position="22"/>
    </location>
</feature>
<sequence>MSTPVPRPGQHLPSHSDVEGTSVDPDAVVSAVDALVAEADVAASTPFGEGTDDPHGLVTLTRQAQILDRAHEVLVDALASVDKN</sequence>
<comment type="caution">
    <text evidence="2">The sequence shown here is derived from an EMBL/GenBank/DDBJ whole genome shotgun (WGS) entry which is preliminary data.</text>
</comment>
<keyword evidence="3" id="KW-1185">Reference proteome</keyword>
<proteinExistence type="predicted"/>